<feature type="region of interest" description="Disordered" evidence="2">
    <location>
        <begin position="84"/>
        <end position="103"/>
    </location>
</feature>
<dbReference type="Gene3D" id="1.10.287.110">
    <property type="entry name" value="DnaJ domain"/>
    <property type="match status" value="1"/>
</dbReference>
<dbReference type="Gene3D" id="2.60.260.20">
    <property type="entry name" value="Urease metallochaperone UreE, N-terminal domain"/>
    <property type="match status" value="2"/>
</dbReference>
<evidence type="ECO:0000313" key="4">
    <source>
        <dbReference type="EMBL" id="CAA9229911.1"/>
    </source>
</evidence>
<dbReference type="GO" id="GO:0005737">
    <property type="term" value="C:cytoplasm"/>
    <property type="evidence" value="ECO:0007669"/>
    <property type="project" value="TreeGrafter"/>
</dbReference>
<dbReference type="PROSITE" id="PS50076">
    <property type="entry name" value="DNAJ_2"/>
    <property type="match status" value="1"/>
</dbReference>
<feature type="domain" description="J" evidence="3">
    <location>
        <begin position="6"/>
        <end position="71"/>
    </location>
</feature>
<dbReference type="Pfam" id="PF00226">
    <property type="entry name" value="DnaJ"/>
    <property type="match status" value="1"/>
</dbReference>
<organism evidence="4">
    <name type="scientific">uncultured Coleofasciculus sp</name>
    <dbReference type="NCBI Taxonomy" id="1267456"/>
    <lineage>
        <taxon>Bacteria</taxon>
        <taxon>Bacillati</taxon>
        <taxon>Cyanobacteriota</taxon>
        <taxon>Cyanophyceae</taxon>
        <taxon>Coleofasciculales</taxon>
        <taxon>Coleofasciculaceae</taxon>
        <taxon>Coleofasciculus</taxon>
        <taxon>environmental samples</taxon>
    </lineage>
</organism>
<dbReference type="EMBL" id="CADCTM010000136">
    <property type="protein sequence ID" value="CAA9229911.1"/>
    <property type="molecule type" value="Genomic_DNA"/>
</dbReference>
<name>A0A6J4HNQ5_9CYAN</name>
<dbReference type="GO" id="GO:0051082">
    <property type="term" value="F:unfolded protein binding"/>
    <property type="evidence" value="ECO:0007669"/>
    <property type="project" value="InterPro"/>
</dbReference>
<dbReference type="CDD" id="cd06257">
    <property type="entry name" value="DnaJ"/>
    <property type="match status" value="1"/>
</dbReference>
<gene>
    <name evidence="4" type="ORF">AVDCRST_MAG92-995</name>
</gene>
<evidence type="ECO:0000256" key="2">
    <source>
        <dbReference type="SAM" id="MobiDB-lite"/>
    </source>
</evidence>
<sequence>MQNFRDYYEILGVPTEASSDEIKKVFRRLARQYHPDMNPGDKTAEEKFKDIGEAYEVLSDPNKRSQYDQFSKFLKKKSFTKKAPKASTFRTNERNGTGRTSTQEADFSQFGDFNSFVEQLLQRPPARATATTSDRAGTRVNSSDAYRPGTTKTYTTVNPRPNRKDVEARLTLPLEKAYVGGRERIRLEDGRSLEIDMPGGMVTGQRVRLKGQGIEGGNLYLRITVAPHPFFKLEGSDVFCQVPVTPSEAVLGGPVEVPTLDGRVKMNVPSGVRSGQRLRLASKGYPDANGNRGDQLVEIQIVAPRDPSPQVRELYEKLRQLENFNPRQDLGV</sequence>
<dbReference type="PANTHER" id="PTHR43096">
    <property type="entry name" value="DNAJ HOMOLOG 1, MITOCHONDRIAL-RELATED"/>
    <property type="match status" value="1"/>
</dbReference>
<dbReference type="SUPFAM" id="SSF49493">
    <property type="entry name" value="HSP40/DnaJ peptide-binding domain"/>
    <property type="match status" value="2"/>
</dbReference>
<dbReference type="InterPro" id="IPR018253">
    <property type="entry name" value="DnaJ_domain_CS"/>
</dbReference>
<dbReference type="InterPro" id="IPR001623">
    <property type="entry name" value="DnaJ_domain"/>
</dbReference>
<evidence type="ECO:0000259" key="3">
    <source>
        <dbReference type="PROSITE" id="PS50076"/>
    </source>
</evidence>
<protein>
    <submittedName>
        <fullName evidence="4">DnaJ-class molecular chaperone CbpA</fullName>
    </submittedName>
</protein>
<dbReference type="SUPFAM" id="SSF46565">
    <property type="entry name" value="Chaperone J-domain"/>
    <property type="match status" value="1"/>
</dbReference>
<dbReference type="CDD" id="cd10747">
    <property type="entry name" value="DnaJ_C"/>
    <property type="match status" value="1"/>
</dbReference>
<dbReference type="PANTHER" id="PTHR43096:SF52">
    <property type="entry name" value="DNAJ HOMOLOG 1, MITOCHONDRIAL-RELATED"/>
    <property type="match status" value="1"/>
</dbReference>
<feature type="region of interest" description="Disordered" evidence="2">
    <location>
        <begin position="124"/>
        <end position="162"/>
    </location>
</feature>
<proteinExistence type="predicted"/>
<dbReference type="Pfam" id="PF01556">
    <property type="entry name" value="DnaJ_C"/>
    <property type="match status" value="1"/>
</dbReference>
<dbReference type="FunFam" id="2.60.260.20:FF:000013">
    <property type="entry name" value="DnaJ subfamily B member 11"/>
    <property type="match status" value="1"/>
</dbReference>
<dbReference type="GO" id="GO:0042026">
    <property type="term" value="P:protein refolding"/>
    <property type="evidence" value="ECO:0007669"/>
    <property type="project" value="TreeGrafter"/>
</dbReference>
<keyword evidence="1" id="KW-0143">Chaperone</keyword>
<dbReference type="InterPro" id="IPR008971">
    <property type="entry name" value="HSP40/DnaJ_pept-bd"/>
</dbReference>
<dbReference type="PROSITE" id="PS00636">
    <property type="entry name" value="DNAJ_1"/>
    <property type="match status" value="1"/>
</dbReference>
<dbReference type="PRINTS" id="PR00625">
    <property type="entry name" value="JDOMAIN"/>
</dbReference>
<feature type="compositionally biased region" description="Polar residues" evidence="2">
    <location>
        <begin position="129"/>
        <end position="159"/>
    </location>
</feature>
<dbReference type="InterPro" id="IPR036869">
    <property type="entry name" value="J_dom_sf"/>
</dbReference>
<dbReference type="SMART" id="SM00271">
    <property type="entry name" value="DnaJ"/>
    <property type="match status" value="1"/>
</dbReference>
<accession>A0A6J4HNQ5</accession>
<reference evidence="4" key="1">
    <citation type="submission" date="2020-02" db="EMBL/GenBank/DDBJ databases">
        <authorList>
            <person name="Meier V. D."/>
        </authorList>
    </citation>
    <scope>NUCLEOTIDE SEQUENCE</scope>
    <source>
        <strain evidence="4">AVDCRST_MAG92</strain>
    </source>
</reference>
<dbReference type="AlphaFoldDB" id="A0A6J4HNQ5"/>
<dbReference type="InterPro" id="IPR002939">
    <property type="entry name" value="DnaJ_C"/>
</dbReference>
<feature type="compositionally biased region" description="Polar residues" evidence="2">
    <location>
        <begin position="94"/>
        <end position="103"/>
    </location>
</feature>
<evidence type="ECO:0000256" key="1">
    <source>
        <dbReference type="ARBA" id="ARBA00023186"/>
    </source>
</evidence>